<protein>
    <submittedName>
        <fullName evidence="11">Zinc finger JAGGED-like isoform X2</fullName>
    </submittedName>
</protein>
<accession>A0A8S0TVR1</accession>
<dbReference type="GO" id="GO:0005634">
    <property type="term" value="C:nucleus"/>
    <property type="evidence" value="ECO:0007669"/>
    <property type="project" value="UniProtKB-SubCell"/>
</dbReference>
<comment type="caution">
    <text evidence="11">The sequence shown here is derived from an EMBL/GenBank/DDBJ whole genome shotgun (WGS) entry which is preliminary data.</text>
</comment>
<evidence type="ECO:0000256" key="6">
    <source>
        <dbReference type="ARBA" id="ARBA00022833"/>
    </source>
</evidence>
<dbReference type="AlphaFoldDB" id="A0A8S0TVR1"/>
<dbReference type="GO" id="GO:0048440">
    <property type="term" value="P:carpel development"/>
    <property type="evidence" value="ECO:0007669"/>
    <property type="project" value="UniProtKB-ARBA"/>
</dbReference>
<evidence type="ECO:0000256" key="1">
    <source>
        <dbReference type="ARBA" id="ARBA00004123"/>
    </source>
</evidence>
<name>A0A8S0TVR1_OLEEU</name>
<evidence type="ECO:0000256" key="9">
    <source>
        <dbReference type="SAM" id="MobiDB-lite"/>
    </source>
</evidence>
<dbReference type="PANTHER" id="PTHR45730">
    <property type="entry name" value="ZINC FINGER PROTEIN JAGGED"/>
    <property type="match status" value="1"/>
</dbReference>
<proteinExistence type="predicted"/>
<dbReference type="GO" id="GO:0008270">
    <property type="term" value="F:zinc ion binding"/>
    <property type="evidence" value="ECO:0007669"/>
    <property type="project" value="UniProtKB-KW"/>
</dbReference>
<dbReference type="GO" id="GO:0003700">
    <property type="term" value="F:DNA-binding transcription factor activity"/>
    <property type="evidence" value="ECO:0007669"/>
    <property type="project" value="InterPro"/>
</dbReference>
<keyword evidence="6" id="KW-0862">Zinc</keyword>
<evidence type="ECO:0000259" key="10">
    <source>
        <dbReference type="PROSITE" id="PS50157"/>
    </source>
</evidence>
<keyword evidence="3" id="KW-0479">Metal-binding</keyword>
<reference evidence="11 12" key="1">
    <citation type="submission" date="2019-12" db="EMBL/GenBank/DDBJ databases">
        <authorList>
            <person name="Alioto T."/>
            <person name="Alioto T."/>
            <person name="Gomez Garrido J."/>
        </authorList>
    </citation>
    <scope>NUCLEOTIDE SEQUENCE [LARGE SCALE GENOMIC DNA]</scope>
</reference>
<dbReference type="OrthoDB" id="1721933at2759"/>
<dbReference type="InterPro" id="IPR045320">
    <property type="entry name" value="JAGGED/SL1-like"/>
</dbReference>
<gene>
    <name evidence="11" type="ORF">OLEA9_A094524</name>
</gene>
<dbReference type="FunFam" id="3.30.160.60:FF:002425">
    <property type="entry name" value="Zinc finger protein STAMENLESS 1"/>
    <property type="match status" value="1"/>
</dbReference>
<dbReference type="PANTHER" id="PTHR45730:SF32">
    <property type="entry name" value="ZINC FINGER PROTEIN JAGGED"/>
    <property type="match status" value="1"/>
</dbReference>
<dbReference type="Gene3D" id="3.30.160.60">
    <property type="entry name" value="Classic Zinc Finger"/>
    <property type="match status" value="1"/>
</dbReference>
<keyword evidence="5" id="KW-0221">Differentiation</keyword>
<dbReference type="PROSITE" id="PS00028">
    <property type="entry name" value="ZINC_FINGER_C2H2_1"/>
    <property type="match status" value="1"/>
</dbReference>
<evidence type="ECO:0000256" key="4">
    <source>
        <dbReference type="ARBA" id="ARBA00022771"/>
    </source>
</evidence>
<evidence type="ECO:0000313" key="12">
    <source>
        <dbReference type="Proteomes" id="UP000594638"/>
    </source>
</evidence>
<feature type="domain" description="C2H2-type" evidence="10">
    <location>
        <begin position="100"/>
        <end position="127"/>
    </location>
</feature>
<evidence type="ECO:0000313" key="11">
    <source>
        <dbReference type="EMBL" id="CAA3010062.1"/>
    </source>
</evidence>
<dbReference type="EMBL" id="CACTIH010007332">
    <property type="protein sequence ID" value="CAA3010062.1"/>
    <property type="molecule type" value="Genomic_DNA"/>
</dbReference>
<dbReference type="Proteomes" id="UP000594638">
    <property type="component" value="Unassembled WGS sequence"/>
</dbReference>
<evidence type="ECO:0000256" key="8">
    <source>
        <dbReference type="PROSITE-ProRule" id="PRU00042"/>
    </source>
</evidence>
<dbReference type="Gramene" id="OE9A094524T1">
    <property type="protein sequence ID" value="OE9A094524C1"/>
    <property type="gene ID" value="OE9A094524"/>
</dbReference>
<dbReference type="PROSITE" id="PS50157">
    <property type="entry name" value="ZINC_FINGER_C2H2_2"/>
    <property type="match status" value="1"/>
</dbReference>
<keyword evidence="12" id="KW-1185">Reference proteome</keyword>
<dbReference type="InterPro" id="IPR013087">
    <property type="entry name" value="Znf_C2H2_type"/>
</dbReference>
<evidence type="ECO:0000256" key="2">
    <source>
        <dbReference type="ARBA" id="ARBA00022473"/>
    </source>
</evidence>
<comment type="subcellular location">
    <subcellularLocation>
        <location evidence="1">Nucleus</location>
    </subcellularLocation>
</comment>
<dbReference type="GO" id="GO:0048653">
    <property type="term" value="P:anther development"/>
    <property type="evidence" value="ECO:0007669"/>
    <property type="project" value="UniProtKB-ARBA"/>
</dbReference>
<sequence>MTLARTYWPSLSPLTPFQSHETHCPVIYLPSERLFTTLFSVSLSGNMRSEENPLDLNNLPEDYTRDDNEFSEDSSSSAASGYRKKKSDGKDRKDDSGKVHECRFCSLKFCKSQALGGHMNRHRQERETETLNKARQLVFTNDLAPGAHHIGYLPGGQPIPNGGFHQPPGNIGDATMPHRSMYPTRLFSGTSLLPSPPPDQPPPQPPYMYTSPPRLLPLHSQYPAQPVNDYFVGHAFSGSSSRYAAPPPDTTYTCIGALLGHGLSHGTAPGTGSSSASGVDCIRNGSMHIQDEGLNWGRR</sequence>
<dbReference type="GO" id="GO:0030154">
    <property type="term" value="P:cell differentiation"/>
    <property type="evidence" value="ECO:0007669"/>
    <property type="project" value="UniProtKB-KW"/>
</dbReference>
<organism evidence="11 12">
    <name type="scientific">Olea europaea subsp. europaea</name>
    <dbReference type="NCBI Taxonomy" id="158383"/>
    <lineage>
        <taxon>Eukaryota</taxon>
        <taxon>Viridiplantae</taxon>
        <taxon>Streptophyta</taxon>
        <taxon>Embryophyta</taxon>
        <taxon>Tracheophyta</taxon>
        <taxon>Spermatophyta</taxon>
        <taxon>Magnoliopsida</taxon>
        <taxon>eudicotyledons</taxon>
        <taxon>Gunneridae</taxon>
        <taxon>Pentapetalae</taxon>
        <taxon>asterids</taxon>
        <taxon>lamiids</taxon>
        <taxon>Lamiales</taxon>
        <taxon>Oleaceae</taxon>
        <taxon>Oleeae</taxon>
        <taxon>Olea</taxon>
    </lineage>
</organism>
<feature type="region of interest" description="Disordered" evidence="9">
    <location>
        <begin position="49"/>
        <end position="97"/>
    </location>
</feature>
<keyword evidence="4 8" id="KW-0863">Zinc-finger</keyword>
<keyword evidence="2" id="KW-0217">Developmental protein</keyword>
<evidence type="ECO:0000256" key="3">
    <source>
        <dbReference type="ARBA" id="ARBA00022723"/>
    </source>
</evidence>
<feature type="compositionally biased region" description="Basic and acidic residues" evidence="9">
    <location>
        <begin position="88"/>
        <end position="97"/>
    </location>
</feature>
<evidence type="ECO:0000256" key="5">
    <source>
        <dbReference type="ARBA" id="ARBA00022782"/>
    </source>
</evidence>
<keyword evidence="7" id="KW-0539">Nucleus</keyword>
<evidence type="ECO:0000256" key="7">
    <source>
        <dbReference type="ARBA" id="ARBA00023242"/>
    </source>
</evidence>